<dbReference type="SUPFAM" id="SSF53335">
    <property type="entry name" value="S-adenosyl-L-methionine-dependent methyltransferases"/>
    <property type="match status" value="1"/>
</dbReference>
<dbReference type="CDD" id="cd02440">
    <property type="entry name" value="AdoMet_MTases"/>
    <property type="match status" value="1"/>
</dbReference>
<reference evidence="4 5" key="1">
    <citation type="submission" date="2024-09" db="EMBL/GenBank/DDBJ databases">
        <authorList>
            <person name="Sun Q."/>
            <person name="Mori K."/>
        </authorList>
    </citation>
    <scope>NUCLEOTIDE SEQUENCE [LARGE SCALE GENOMIC DNA]</scope>
    <source>
        <strain evidence="4 5">NCAIM B.01794</strain>
    </source>
</reference>
<dbReference type="GO" id="GO:0032259">
    <property type="term" value="P:methylation"/>
    <property type="evidence" value="ECO:0007669"/>
    <property type="project" value="UniProtKB-KW"/>
</dbReference>
<dbReference type="Pfam" id="PF13649">
    <property type="entry name" value="Methyltransf_25"/>
    <property type="match status" value="1"/>
</dbReference>
<dbReference type="PANTHER" id="PTHR43861:SF1">
    <property type="entry name" value="TRANS-ACONITATE 2-METHYLTRANSFERASE"/>
    <property type="match status" value="1"/>
</dbReference>
<keyword evidence="1 4" id="KW-0489">Methyltransferase</keyword>
<evidence type="ECO:0000313" key="4">
    <source>
        <dbReference type="EMBL" id="MFC0708291.1"/>
    </source>
</evidence>
<comment type="caution">
    <text evidence="4">The sequence shown here is derived from an EMBL/GenBank/DDBJ whole genome shotgun (WGS) entry which is preliminary data.</text>
</comment>
<dbReference type="GO" id="GO:0008168">
    <property type="term" value="F:methyltransferase activity"/>
    <property type="evidence" value="ECO:0007669"/>
    <property type="project" value="UniProtKB-KW"/>
</dbReference>
<evidence type="ECO:0000259" key="3">
    <source>
        <dbReference type="Pfam" id="PF13649"/>
    </source>
</evidence>
<dbReference type="RefSeq" id="WP_376942111.1">
    <property type="nucleotide sequence ID" value="NZ_CP171449.1"/>
</dbReference>
<proteinExistence type="predicted"/>
<keyword evidence="5" id="KW-1185">Reference proteome</keyword>
<accession>A0ABV6SFH8</accession>
<dbReference type="Proteomes" id="UP001589891">
    <property type="component" value="Unassembled WGS sequence"/>
</dbReference>
<dbReference type="Gene3D" id="3.40.50.150">
    <property type="entry name" value="Vaccinia Virus protein VP39"/>
    <property type="match status" value="1"/>
</dbReference>
<gene>
    <name evidence="4" type="ORF">ACFFGX_01285</name>
</gene>
<keyword evidence="2" id="KW-0808">Transferase</keyword>
<dbReference type="PANTHER" id="PTHR43861">
    <property type="entry name" value="TRANS-ACONITATE 2-METHYLTRANSFERASE-RELATED"/>
    <property type="match status" value="1"/>
</dbReference>
<dbReference type="EMBL" id="JBHLSS010000003">
    <property type="protein sequence ID" value="MFC0708291.1"/>
    <property type="molecule type" value="Genomic_DNA"/>
</dbReference>
<protein>
    <submittedName>
        <fullName evidence="4">Class I SAM-dependent DNA methyltransferase</fullName>
    </submittedName>
</protein>
<evidence type="ECO:0000256" key="1">
    <source>
        <dbReference type="ARBA" id="ARBA00022603"/>
    </source>
</evidence>
<dbReference type="InterPro" id="IPR041698">
    <property type="entry name" value="Methyltransf_25"/>
</dbReference>
<evidence type="ECO:0000313" key="5">
    <source>
        <dbReference type="Proteomes" id="UP001589891"/>
    </source>
</evidence>
<evidence type="ECO:0000256" key="2">
    <source>
        <dbReference type="ARBA" id="ARBA00022679"/>
    </source>
</evidence>
<sequence length="218" mass="24375">MIPSEEVSPALDANDLRQITATTLQHYTASAEAFREGTRDHDVRQNIDALLRHIEGPSPFTILDFGCGPGRDLKALRALGHQPIGLDGCPRFAEMARTESGCEVWQQDFLRLDLPTGRFDGIFANASLFHVPSQELSQVLGKLYAALKPGGVLFSSNPRGHNEEGWNGNRYGSYHDLDAWRRYLNAAGFVELEHYYRPTGLPCEQQPWLASVWRKPGL</sequence>
<feature type="domain" description="Methyltransferase" evidence="3">
    <location>
        <begin position="62"/>
        <end position="151"/>
    </location>
</feature>
<organism evidence="4 5">
    <name type="scientific">Azorhizophilus paspali</name>
    <name type="common">Azotobacter paspali</name>
    <dbReference type="NCBI Taxonomy" id="69963"/>
    <lineage>
        <taxon>Bacteria</taxon>
        <taxon>Pseudomonadati</taxon>
        <taxon>Pseudomonadota</taxon>
        <taxon>Gammaproteobacteria</taxon>
        <taxon>Pseudomonadales</taxon>
        <taxon>Pseudomonadaceae</taxon>
        <taxon>Azorhizophilus</taxon>
    </lineage>
</organism>
<dbReference type="InterPro" id="IPR029063">
    <property type="entry name" value="SAM-dependent_MTases_sf"/>
</dbReference>
<name>A0ABV6SFH8_AZOPA</name>